<evidence type="ECO:0000256" key="2">
    <source>
        <dbReference type="SAM" id="SignalP"/>
    </source>
</evidence>
<feature type="region of interest" description="Disordered" evidence="1">
    <location>
        <begin position="806"/>
        <end position="834"/>
    </location>
</feature>
<dbReference type="InterPro" id="IPR048382">
    <property type="entry name" value="BCAS3_WD40"/>
</dbReference>
<organism evidence="4 5">
    <name type="scientific">Geodia barretti</name>
    <name type="common">Barrett's horny sponge</name>
    <dbReference type="NCBI Taxonomy" id="519541"/>
    <lineage>
        <taxon>Eukaryota</taxon>
        <taxon>Metazoa</taxon>
        <taxon>Porifera</taxon>
        <taxon>Demospongiae</taxon>
        <taxon>Heteroscleromorpha</taxon>
        <taxon>Tetractinellida</taxon>
        <taxon>Astrophorina</taxon>
        <taxon>Geodiidae</taxon>
        <taxon>Geodia</taxon>
    </lineage>
</organism>
<keyword evidence="5" id="KW-1185">Reference proteome</keyword>
<dbReference type="Gene3D" id="2.130.10.10">
    <property type="entry name" value="YVTN repeat-like/Quinoprotein amine dehydrogenase"/>
    <property type="match status" value="1"/>
</dbReference>
<feature type="compositionally biased region" description="Polar residues" evidence="1">
    <location>
        <begin position="875"/>
        <end position="898"/>
    </location>
</feature>
<dbReference type="GO" id="GO:0042594">
    <property type="term" value="P:response to starvation"/>
    <property type="evidence" value="ECO:0007669"/>
    <property type="project" value="TreeGrafter"/>
</dbReference>
<protein>
    <submittedName>
        <fullName evidence="4">Breast carcinoma-amplified sequence 3</fullName>
    </submittedName>
</protein>
<feature type="compositionally biased region" description="Basic and acidic residues" evidence="1">
    <location>
        <begin position="687"/>
        <end position="707"/>
    </location>
</feature>
<feature type="domain" description="BCAS3 WD40" evidence="3">
    <location>
        <begin position="47"/>
        <end position="533"/>
    </location>
</feature>
<dbReference type="PANTHER" id="PTHR13268">
    <property type="entry name" value="BREAST CARCINOMA AMPLIFIED SEQUENCE 3"/>
    <property type="match status" value="1"/>
</dbReference>
<feature type="region of interest" description="Disordered" evidence="1">
    <location>
        <begin position="467"/>
        <end position="520"/>
    </location>
</feature>
<feature type="region of interest" description="Disordered" evidence="1">
    <location>
        <begin position="684"/>
        <end position="707"/>
    </location>
</feature>
<keyword evidence="2" id="KW-0732">Signal</keyword>
<dbReference type="Proteomes" id="UP001174909">
    <property type="component" value="Unassembled WGS sequence"/>
</dbReference>
<proteinExistence type="predicted"/>
<dbReference type="Pfam" id="PF21034">
    <property type="entry name" value="BCAS3_WD40"/>
    <property type="match status" value="1"/>
</dbReference>
<dbReference type="InterPro" id="IPR015943">
    <property type="entry name" value="WD40/YVTN_repeat-like_dom_sf"/>
</dbReference>
<feature type="compositionally biased region" description="Low complexity" evidence="1">
    <location>
        <begin position="579"/>
        <end position="593"/>
    </location>
</feature>
<accession>A0AA35TF88</accession>
<dbReference type="PANTHER" id="PTHR13268:SF0">
    <property type="entry name" value="BCAS3 MICROTUBULE ASSOCIATED CELL MIGRATION FACTOR"/>
    <property type="match status" value="1"/>
</dbReference>
<dbReference type="EMBL" id="CASHTH010003622">
    <property type="protein sequence ID" value="CAI8047220.1"/>
    <property type="molecule type" value="Genomic_DNA"/>
</dbReference>
<sequence>MAILSATSLVSLSFLCSDSSTVQNVLGFIQDYVPQAVTGAKVEKKGKVLWAHFETAPLNEPGRCTIGGGGGGEGRGVPDARQDPLLLIVGVASGFSVWHIPPAGDAREVYCCYGDGETARTARLVPTPDPCLQGSDQFAHLRPILAVVKKGRLGGGIVPYSTLQLLSLSATDADTLVKKFQFKGKPILGLHSNQRVLAVVFRRRVLVIDSSSLAVRFYVRNDYPLEHVVNPVALGSRWLALTETKLSARYSSRGGVCLTQLPSVTTTVIKNVRKGLSAISDTISGLTGMVQSNPDPSDSPPLTAEHLTANVVTVLDTSYDHPEELRLHEAGRKVGGVVAHFQATAEHGSHIAALTFDPSGTLLVTASTEGHLFNVFRLVPHPWLSSKSAVTHLYTLFRGATSASVHDIVVSCDSRWVAVSTLNGTSHLFPITPYGGEMNVRTHTRNKVVNRMSRFHTSAGIEIVATRTHSHSAVTPPPSTVSSSPTSHTSHSPPHHERDLLTSSPRPLGWNNPRTTPPSLPLTVRALYQIKQPYLSSDERSKVSVGVASGGGGHAHSSPHPSAGEPWPGESQCVRVLFSPSSLSSSPSPSSSSGNTSGAREWSSAEVSPGSAGYTVFVLGGSGTLTRYSLLPRPHEEAREGDDAPIAIDCHAHFSWRLLSKPHPLTMKLPLPEDNPLILSASAVQRTRSDAGEREREEEEKEGRGEGEWLSEVELVTHATPTRRLWMGPQFSFKTYHSHTTLPVSSPRQTGLSESGGTVVPATANLISLSPDSSHQRLVSAESGESAVLSPSHDTLLSDLFQQPPELTSLTTSPIPMPPRPGSHSRDHGMEPGSHSMERGMVEVYGSWNKMAPRLEASQTTDVAEQLAEAMCDHTLSSPPTQPQITRPTMKSTKTGFHTASDCHQ</sequence>
<evidence type="ECO:0000313" key="4">
    <source>
        <dbReference type="EMBL" id="CAI8047220.1"/>
    </source>
</evidence>
<feature type="compositionally biased region" description="Low complexity" evidence="1">
    <location>
        <begin position="555"/>
        <end position="564"/>
    </location>
</feature>
<feature type="signal peptide" evidence="2">
    <location>
        <begin position="1"/>
        <end position="27"/>
    </location>
</feature>
<dbReference type="InterPro" id="IPR045142">
    <property type="entry name" value="BCAS3-like"/>
</dbReference>
<dbReference type="AlphaFoldDB" id="A0AA35TF88"/>
<dbReference type="GO" id="GO:0006914">
    <property type="term" value="P:autophagy"/>
    <property type="evidence" value="ECO:0007669"/>
    <property type="project" value="InterPro"/>
</dbReference>
<feature type="compositionally biased region" description="Basic and acidic residues" evidence="1">
    <location>
        <begin position="824"/>
        <end position="834"/>
    </location>
</feature>
<evidence type="ECO:0000259" key="3">
    <source>
        <dbReference type="Pfam" id="PF21034"/>
    </source>
</evidence>
<feature type="compositionally biased region" description="Low complexity" evidence="1">
    <location>
        <begin position="480"/>
        <end position="492"/>
    </location>
</feature>
<feature type="chain" id="PRO_5041240529" evidence="2">
    <location>
        <begin position="28"/>
        <end position="905"/>
    </location>
</feature>
<name>A0AA35TF88_GEOBA</name>
<feature type="region of interest" description="Disordered" evidence="1">
    <location>
        <begin position="538"/>
        <end position="607"/>
    </location>
</feature>
<evidence type="ECO:0000256" key="1">
    <source>
        <dbReference type="SAM" id="MobiDB-lite"/>
    </source>
</evidence>
<reference evidence="4" key="1">
    <citation type="submission" date="2023-03" db="EMBL/GenBank/DDBJ databases">
        <authorList>
            <person name="Steffen K."/>
            <person name="Cardenas P."/>
        </authorList>
    </citation>
    <scope>NUCLEOTIDE SEQUENCE</scope>
</reference>
<feature type="region of interest" description="Disordered" evidence="1">
    <location>
        <begin position="874"/>
        <end position="905"/>
    </location>
</feature>
<dbReference type="SUPFAM" id="SSF101898">
    <property type="entry name" value="NHL repeat"/>
    <property type="match status" value="1"/>
</dbReference>
<dbReference type="GO" id="GO:0005737">
    <property type="term" value="C:cytoplasm"/>
    <property type="evidence" value="ECO:0007669"/>
    <property type="project" value="TreeGrafter"/>
</dbReference>
<comment type="caution">
    <text evidence="4">The sequence shown here is derived from an EMBL/GenBank/DDBJ whole genome shotgun (WGS) entry which is preliminary data.</text>
</comment>
<gene>
    <name evidence="4" type="ORF">GBAR_LOCUS26094</name>
</gene>
<evidence type="ECO:0000313" key="5">
    <source>
        <dbReference type="Proteomes" id="UP001174909"/>
    </source>
</evidence>